<keyword evidence="2" id="KW-1185">Reference proteome</keyword>
<reference evidence="1 2" key="1">
    <citation type="journal article" date="2024" name="Ann. Entomol. Soc. Am.">
        <title>Genomic analyses of the southern and eastern yellowjacket wasps (Hymenoptera: Vespidae) reveal evolutionary signatures of social life.</title>
        <authorList>
            <person name="Catto M.A."/>
            <person name="Caine P.B."/>
            <person name="Orr S.E."/>
            <person name="Hunt B.G."/>
            <person name="Goodisman M.A.D."/>
        </authorList>
    </citation>
    <scope>NUCLEOTIDE SEQUENCE [LARGE SCALE GENOMIC DNA]</scope>
    <source>
        <strain evidence="1">233</strain>
        <tissue evidence="1">Head and thorax</tissue>
    </source>
</reference>
<dbReference type="EMBL" id="JAUDFV010000154">
    <property type="protein sequence ID" value="KAL2716261.1"/>
    <property type="molecule type" value="Genomic_DNA"/>
</dbReference>
<dbReference type="AlphaFoldDB" id="A0ABD2A6P1"/>
<organism evidence="1 2">
    <name type="scientific">Vespula squamosa</name>
    <name type="common">Southern yellow jacket</name>
    <name type="synonym">Wasp</name>
    <dbReference type="NCBI Taxonomy" id="30214"/>
    <lineage>
        <taxon>Eukaryota</taxon>
        <taxon>Metazoa</taxon>
        <taxon>Ecdysozoa</taxon>
        <taxon>Arthropoda</taxon>
        <taxon>Hexapoda</taxon>
        <taxon>Insecta</taxon>
        <taxon>Pterygota</taxon>
        <taxon>Neoptera</taxon>
        <taxon>Endopterygota</taxon>
        <taxon>Hymenoptera</taxon>
        <taxon>Apocrita</taxon>
        <taxon>Aculeata</taxon>
        <taxon>Vespoidea</taxon>
        <taxon>Vespidae</taxon>
        <taxon>Vespinae</taxon>
        <taxon>Vespula</taxon>
    </lineage>
</organism>
<evidence type="ECO:0000313" key="2">
    <source>
        <dbReference type="Proteomes" id="UP001607302"/>
    </source>
</evidence>
<dbReference type="Proteomes" id="UP001607302">
    <property type="component" value="Unassembled WGS sequence"/>
</dbReference>
<evidence type="ECO:0000313" key="1">
    <source>
        <dbReference type="EMBL" id="KAL2716261.1"/>
    </source>
</evidence>
<name>A0ABD2A6P1_VESSQ</name>
<protein>
    <submittedName>
        <fullName evidence="1">Uncharacterized protein</fullName>
    </submittedName>
</protein>
<accession>A0ABD2A6P1</accession>
<gene>
    <name evidence="1" type="ORF">V1478_013937</name>
</gene>
<proteinExistence type="predicted"/>
<comment type="caution">
    <text evidence="1">The sequence shown here is derived from an EMBL/GenBank/DDBJ whole genome shotgun (WGS) entry which is preliminary data.</text>
</comment>
<sequence length="41" mass="4864">MCNSLYIIRAVFIIIRGPDVLFGSLFTTFRYCNTWTVFDRI</sequence>